<dbReference type="OrthoDB" id="9805604at2"/>
<sequence>MADILITICARGGSKGIPGKNIKMLNNKPLIYYSLQVAQQFANKKGNTQIVLSTDDAEIKNVVKELSATTDIEYSRPEILANDTAGKLDAITDAKNYAEEKYQKKYDYVIDLDVTSPLRNLQDLENALQLLERNSEAYNIFSVSPANRNPYFNMVEENDNGYYSLCKKGLFLTRQSAPKVFDMNASFYIFKNNFFSTGNKTVITEKSLVYEVPHICFDLDHPIDFEIMSFLIENSKLNFDFIQE</sequence>
<protein>
    <submittedName>
        <fullName evidence="1">Cytidyltransferase</fullName>
    </submittedName>
</protein>
<dbReference type="EMBL" id="JSYL01000004">
    <property type="protein sequence ID" value="KIA89122.1"/>
    <property type="molecule type" value="Genomic_DNA"/>
</dbReference>
<dbReference type="PANTHER" id="PTHR21485:SF6">
    <property type="entry name" value="N-ACYLNEURAMINATE CYTIDYLYLTRANSFERASE-RELATED"/>
    <property type="match status" value="1"/>
</dbReference>
<proteinExistence type="predicted"/>
<dbReference type="CDD" id="cd02513">
    <property type="entry name" value="CMP-NeuAc_Synthase"/>
    <property type="match status" value="1"/>
</dbReference>
<dbReference type="Pfam" id="PF02348">
    <property type="entry name" value="CTP_transf_3"/>
    <property type="match status" value="1"/>
</dbReference>
<dbReference type="RefSeq" id="WP_039351725.1">
    <property type="nucleotide sequence ID" value="NZ_FOLA01000004.1"/>
</dbReference>
<dbReference type="Gene3D" id="3.90.550.10">
    <property type="entry name" value="Spore Coat Polysaccharide Biosynthesis Protein SpsA, Chain A"/>
    <property type="match status" value="1"/>
</dbReference>
<evidence type="ECO:0000313" key="2">
    <source>
        <dbReference type="Proteomes" id="UP000031473"/>
    </source>
</evidence>
<dbReference type="SUPFAM" id="SSF53448">
    <property type="entry name" value="Nucleotide-diphospho-sugar transferases"/>
    <property type="match status" value="1"/>
</dbReference>
<dbReference type="GO" id="GO:0008781">
    <property type="term" value="F:N-acylneuraminate cytidylyltransferase activity"/>
    <property type="evidence" value="ECO:0007669"/>
    <property type="project" value="TreeGrafter"/>
</dbReference>
<dbReference type="Proteomes" id="UP000031473">
    <property type="component" value="Unassembled WGS sequence"/>
</dbReference>
<dbReference type="InterPro" id="IPR003329">
    <property type="entry name" value="Cytidylyl_trans"/>
</dbReference>
<dbReference type="InterPro" id="IPR050793">
    <property type="entry name" value="CMP-NeuNAc_synthase"/>
</dbReference>
<dbReference type="STRING" id="266749.SAMN05421876_10426"/>
<gene>
    <name evidence="1" type="ORF">OA86_08655</name>
</gene>
<dbReference type="InterPro" id="IPR029044">
    <property type="entry name" value="Nucleotide-diphossugar_trans"/>
</dbReference>
<accession>A0A0C1F7H7</accession>
<name>A0A0C1F7H7_9FLAO</name>
<dbReference type="PANTHER" id="PTHR21485">
    <property type="entry name" value="HAD SUPERFAMILY MEMBERS CMAS AND KDSC"/>
    <property type="match status" value="1"/>
</dbReference>
<keyword evidence="1" id="KW-0808">Transferase</keyword>
<evidence type="ECO:0000313" key="1">
    <source>
        <dbReference type="EMBL" id="KIA89122.1"/>
    </source>
</evidence>
<dbReference type="AlphaFoldDB" id="A0A0C1F7H7"/>
<keyword evidence="2" id="KW-1185">Reference proteome</keyword>
<reference evidence="1 2" key="1">
    <citation type="submission" date="2014-10" db="EMBL/GenBank/DDBJ databases">
        <title>Kaistella jeonii genome.</title>
        <authorList>
            <person name="Clayton J.T."/>
            <person name="Newman J.D."/>
        </authorList>
    </citation>
    <scope>NUCLEOTIDE SEQUENCE [LARGE SCALE GENOMIC DNA]</scope>
    <source>
        <strain evidence="1 2">DSM 17048</strain>
    </source>
</reference>
<organism evidence="1 2">
    <name type="scientific">Kaistella jeonii</name>
    <dbReference type="NCBI Taxonomy" id="266749"/>
    <lineage>
        <taxon>Bacteria</taxon>
        <taxon>Pseudomonadati</taxon>
        <taxon>Bacteroidota</taxon>
        <taxon>Flavobacteriia</taxon>
        <taxon>Flavobacteriales</taxon>
        <taxon>Weeksellaceae</taxon>
        <taxon>Chryseobacterium group</taxon>
        <taxon>Kaistella</taxon>
    </lineage>
</organism>
<comment type="caution">
    <text evidence="1">The sequence shown here is derived from an EMBL/GenBank/DDBJ whole genome shotgun (WGS) entry which is preliminary data.</text>
</comment>